<evidence type="ECO:0000256" key="10">
    <source>
        <dbReference type="SAM" id="Phobius"/>
    </source>
</evidence>
<name>A0A7X6IAV1_9BACT</name>
<comment type="caution">
    <text evidence="12">The sequence shown here is derived from an EMBL/GenBank/DDBJ whole genome shotgun (WGS) entry which is preliminary data.</text>
</comment>
<dbReference type="RefSeq" id="WP_168058999.1">
    <property type="nucleotide sequence ID" value="NZ_VTOW01000001.1"/>
</dbReference>
<keyword evidence="13" id="KW-1185">Reference proteome</keyword>
<dbReference type="InterPro" id="IPR012932">
    <property type="entry name" value="VKOR"/>
</dbReference>
<evidence type="ECO:0000256" key="7">
    <source>
        <dbReference type="ARBA" id="ARBA00023136"/>
    </source>
</evidence>
<dbReference type="GO" id="GO:0016491">
    <property type="term" value="F:oxidoreductase activity"/>
    <property type="evidence" value="ECO:0007669"/>
    <property type="project" value="UniProtKB-KW"/>
</dbReference>
<dbReference type="Gene3D" id="1.20.1440.130">
    <property type="entry name" value="VKOR domain"/>
    <property type="match status" value="1"/>
</dbReference>
<protein>
    <submittedName>
        <fullName evidence="12">Vitamin K epoxide reductase family protein</fullName>
    </submittedName>
</protein>
<dbReference type="AlphaFoldDB" id="A0A7X6IAV1"/>
<feature type="domain" description="Vitamin K epoxide reductase" evidence="11">
    <location>
        <begin position="20"/>
        <end position="145"/>
    </location>
</feature>
<accession>A0A7X6IAV1</accession>
<keyword evidence="8" id="KW-1015">Disulfide bond</keyword>
<dbReference type="InterPro" id="IPR038354">
    <property type="entry name" value="VKOR_sf"/>
</dbReference>
<keyword evidence="4" id="KW-0874">Quinone</keyword>
<comment type="subcellular location">
    <subcellularLocation>
        <location evidence="1">Membrane</location>
        <topology evidence="1">Multi-pass membrane protein</topology>
    </subcellularLocation>
</comment>
<evidence type="ECO:0000256" key="2">
    <source>
        <dbReference type="ARBA" id="ARBA00006214"/>
    </source>
</evidence>
<evidence type="ECO:0000313" key="12">
    <source>
        <dbReference type="EMBL" id="NKE70764.1"/>
    </source>
</evidence>
<evidence type="ECO:0000256" key="8">
    <source>
        <dbReference type="ARBA" id="ARBA00023157"/>
    </source>
</evidence>
<evidence type="ECO:0000259" key="11">
    <source>
        <dbReference type="Pfam" id="PF07884"/>
    </source>
</evidence>
<proteinExistence type="inferred from homology"/>
<evidence type="ECO:0000256" key="6">
    <source>
        <dbReference type="ARBA" id="ARBA00023002"/>
    </source>
</evidence>
<feature type="transmembrane region" description="Helical" evidence="10">
    <location>
        <begin position="20"/>
        <end position="43"/>
    </location>
</feature>
<keyword evidence="9" id="KW-0676">Redox-active center</keyword>
<evidence type="ECO:0000256" key="4">
    <source>
        <dbReference type="ARBA" id="ARBA00022719"/>
    </source>
</evidence>
<keyword evidence="6" id="KW-0560">Oxidoreductase</keyword>
<sequence length="190" mass="20983">MKNDIPPGWDDNPSSWPHRWPIIAVAMVGFGIATYLALFQYGVVSSVWEPFFGGGSERVLTSWLSRVFPVSDAALGAFAYLLDAVTGAIGGARRWKTMPWMVILFGIAVGPLGIVSLFLVIAQPVLLGDWCTLCLVTAFISVVMIGPAMDEVLASLQFLRREYDRGRSLWRAFWGLEERDEKTEPLSKAA</sequence>
<dbReference type="EMBL" id="VTOW01000001">
    <property type="protein sequence ID" value="NKE70764.1"/>
    <property type="molecule type" value="Genomic_DNA"/>
</dbReference>
<dbReference type="Proteomes" id="UP000534783">
    <property type="component" value="Unassembled WGS sequence"/>
</dbReference>
<evidence type="ECO:0000256" key="9">
    <source>
        <dbReference type="ARBA" id="ARBA00023284"/>
    </source>
</evidence>
<evidence type="ECO:0000256" key="1">
    <source>
        <dbReference type="ARBA" id="ARBA00004141"/>
    </source>
</evidence>
<evidence type="ECO:0000313" key="13">
    <source>
        <dbReference type="Proteomes" id="UP000534783"/>
    </source>
</evidence>
<gene>
    <name evidence="12" type="ORF">MNODULE_08435</name>
</gene>
<dbReference type="CDD" id="cd12919">
    <property type="entry name" value="VKOR_2"/>
    <property type="match status" value="1"/>
</dbReference>
<keyword evidence="3 10" id="KW-0812">Transmembrane</keyword>
<dbReference type="Pfam" id="PF07884">
    <property type="entry name" value="VKOR"/>
    <property type="match status" value="1"/>
</dbReference>
<evidence type="ECO:0000256" key="3">
    <source>
        <dbReference type="ARBA" id="ARBA00022692"/>
    </source>
</evidence>
<comment type="similarity">
    <text evidence="2">Belongs to the VKOR family.</text>
</comment>
<reference evidence="12 13" key="1">
    <citation type="journal article" date="2020" name="Nature">
        <title>Bacterial chemolithoautotrophy via manganese oxidation.</title>
        <authorList>
            <person name="Yu H."/>
            <person name="Leadbetter J.R."/>
        </authorList>
    </citation>
    <scope>NUCLEOTIDE SEQUENCE [LARGE SCALE GENOMIC DNA]</scope>
    <source>
        <strain evidence="12 13">Mn-1</strain>
    </source>
</reference>
<evidence type="ECO:0000256" key="5">
    <source>
        <dbReference type="ARBA" id="ARBA00022989"/>
    </source>
</evidence>
<feature type="transmembrane region" description="Helical" evidence="10">
    <location>
        <begin position="127"/>
        <end position="149"/>
    </location>
</feature>
<keyword evidence="7 10" id="KW-0472">Membrane</keyword>
<dbReference type="GO" id="GO:0048038">
    <property type="term" value="F:quinone binding"/>
    <property type="evidence" value="ECO:0007669"/>
    <property type="project" value="UniProtKB-KW"/>
</dbReference>
<dbReference type="GO" id="GO:0016020">
    <property type="term" value="C:membrane"/>
    <property type="evidence" value="ECO:0007669"/>
    <property type="project" value="UniProtKB-SubCell"/>
</dbReference>
<keyword evidence="5 10" id="KW-1133">Transmembrane helix</keyword>
<organism evidence="12 13">
    <name type="scientific">Candidatus Manganitrophus noduliformans</name>
    <dbReference type="NCBI Taxonomy" id="2606439"/>
    <lineage>
        <taxon>Bacteria</taxon>
        <taxon>Pseudomonadati</taxon>
        <taxon>Nitrospirota</taxon>
        <taxon>Nitrospiria</taxon>
        <taxon>Candidatus Troglogloeales</taxon>
        <taxon>Candidatus Manganitrophaceae</taxon>
        <taxon>Candidatus Manganitrophus</taxon>
    </lineage>
</organism>
<feature type="transmembrane region" description="Helical" evidence="10">
    <location>
        <begin position="102"/>
        <end position="121"/>
    </location>
</feature>